<dbReference type="STRING" id="223786.SAMN05216234_11726"/>
<dbReference type="AlphaFoldDB" id="A0A1I5PXI9"/>
<evidence type="ECO:0000313" key="2">
    <source>
        <dbReference type="Proteomes" id="UP000199227"/>
    </source>
</evidence>
<evidence type="ECO:0000313" key="1">
    <source>
        <dbReference type="EMBL" id="SFP38371.1"/>
    </source>
</evidence>
<reference evidence="1 2" key="1">
    <citation type="submission" date="2016-10" db="EMBL/GenBank/DDBJ databases">
        <authorList>
            <person name="de Groot N.N."/>
        </authorList>
    </citation>
    <scope>NUCLEOTIDE SEQUENCE [LARGE SCALE GENOMIC DNA]</scope>
    <source>
        <strain evidence="1 2">EP1-55-1</strain>
    </source>
</reference>
<gene>
    <name evidence="1" type="ORF">SAMN05216234_11726</name>
</gene>
<evidence type="ECO:0008006" key="3">
    <source>
        <dbReference type="Google" id="ProtNLM"/>
    </source>
</evidence>
<protein>
    <recommendedName>
        <fullName evidence="3">ATP/GTP-binding protein</fullName>
    </recommendedName>
</protein>
<organism evidence="1 2">
    <name type="scientific">Hydrogenimonas thermophila</name>
    <dbReference type="NCBI Taxonomy" id="223786"/>
    <lineage>
        <taxon>Bacteria</taxon>
        <taxon>Pseudomonadati</taxon>
        <taxon>Campylobacterota</taxon>
        <taxon>Epsilonproteobacteria</taxon>
        <taxon>Campylobacterales</taxon>
        <taxon>Hydrogenimonadaceae</taxon>
        <taxon>Hydrogenimonas</taxon>
    </lineage>
</organism>
<keyword evidence="2" id="KW-1185">Reference proteome</keyword>
<dbReference type="OrthoDB" id="5360545at2"/>
<name>A0A1I5PXI9_9BACT</name>
<sequence>MMHINSLNSTSNAFSFELKTSSGDEVSLSFYDNKSVEFDAKESSSERSFSMRLRHELGYSFSYKGDGISEQDQKEIEEAMKKIKPLYQKFLENVKKSDEIPGFKEITNFSQVMRNNMPKLESPDSQEFLKDKTVDAMDEVLDIFEKSQKLLESTKRLFDKLFENMDGFDFYA</sequence>
<dbReference type="EMBL" id="FOXB01000017">
    <property type="protein sequence ID" value="SFP38371.1"/>
    <property type="molecule type" value="Genomic_DNA"/>
</dbReference>
<dbReference type="Proteomes" id="UP000199227">
    <property type="component" value="Unassembled WGS sequence"/>
</dbReference>
<dbReference type="RefSeq" id="WP_092912393.1">
    <property type="nucleotide sequence ID" value="NZ_FOXB01000017.1"/>
</dbReference>
<proteinExistence type="predicted"/>
<accession>A0A1I5PXI9</accession>